<accession>A0A8J2JQZ0</accession>
<protein>
    <submittedName>
        <fullName evidence="1">Uncharacterized protein</fullName>
    </submittedName>
</protein>
<reference evidence="1" key="1">
    <citation type="submission" date="2021-06" db="EMBL/GenBank/DDBJ databases">
        <authorList>
            <person name="Hodson N. C."/>
            <person name="Mongue J. A."/>
            <person name="Jaron S. K."/>
        </authorList>
    </citation>
    <scope>NUCLEOTIDE SEQUENCE</scope>
</reference>
<sequence>MSSKKSPSVPHFSKIFRQSALAGSRILLRPGGVQHSCLVSDFLERFHLLPRTHREPVLFLLCSDRVLTHTPLLIVWITERTNRRLRSNNNNGERDL</sequence>
<organism evidence="1 2">
    <name type="scientific">Allacma fusca</name>
    <dbReference type="NCBI Taxonomy" id="39272"/>
    <lineage>
        <taxon>Eukaryota</taxon>
        <taxon>Metazoa</taxon>
        <taxon>Ecdysozoa</taxon>
        <taxon>Arthropoda</taxon>
        <taxon>Hexapoda</taxon>
        <taxon>Collembola</taxon>
        <taxon>Symphypleona</taxon>
        <taxon>Sminthuridae</taxon>
        <taxon>Allacma</taxon>
    </lineage>
</organism>
<name>A0A8J2JQZ0_9HEXA</name>
<comment type="caution">
    <text evidence="1">The sequence shown here is derived from an EMBL/GenBank/DDBJ whole genome shotgun (WGS) entry which is preliminary data.</text>
</comment>
<dbReference type="AlphaFoldDB" id="A0A8J2JQZ0"/>
<dbReference type="Proteomes" id="UP000708208">
    <property type="component" value="Unassembled WGS sequence"/>
</dbReference>
<evidence type="ECO:0000313" key="1">
    <source>
        <dbReference type="EMBL" id="CAG7724481.1"/>
    </source>
</evidence>
<evidence type="ECO:0000313" key="2">
    <source>
        <dbReference type="Proteomes" id="UP000708208"/>
    </source>
</evidence>
<dbReference type="EMBL" id="CAJVCH010109992">
    <property type="protein sequence ID" value="CAG7724481.1"/>
    <property type="molecule type" value="Genomic_DNA"/>
</dbReference>
<gene>
    <name evidence="1" type="ORF">AFUS01_LOCUS13502</name>
</gene>
<keyword evidence="2" id="KW-1185">Reference proteome</keyword>
<proteinExistence type="predicted"/>